<reference evidence="2 3" key="1">
    <citation type="submission" date="2020-04" db="EMBL/GenBank/DDBJ databases">
        <authorList>
            <person name="De Canck E."/>
        </authorList>
    </citation>
    <scope>NUCLEOTIDE SEQUENCE [LARGE SCALE GENOMIC DNA]</scope>
    <source>
        <strain evidence="2 3">LMG 28138</strain>
    </source>
</reference>
<keyword evidence="3" id="KW-1185">Reference proteome</keyword>
<dbReference type="AlphaFoldDB" id="A0A6S7BKJ5"/>
<organism evidence="2 3">
    <name type="scientific">Pararobbsia alpina</name>
    <dbReference type="NCBI Taxonomy" id="621374"/>
    <lineage>
        <taxon>Bacteria</taxon>
        <taxon>Pseudomonadati</taxon>
        <taxon>Pseudomonadota</taxon>
        <taxon>Betaproteobacteria</taxon>
        <taxon>Burkholderiales</taxon>
        <taxon>Burkholderiaceae</taxon>
        <taxon>Pararobbsia</taxon>
    </lineage>
</organism>
<keyword evidence="1" id="KW-0732">Signal</keyword>
<gene>
    <name evidence="2" type="ORF">LMG28138_05124</name>
</gene>
<evidence type="ECO:0000256" key="1">
    <source>
        <dbReference type="SAM" id="SignalP"/>
    </source>
</evidence>
<feature type="signal peptide" evidence="1">
    <location>
        <begin position="1"/>
        <end position="17"/>
    </location>
</feature>
<dbReference type="EMBL" id="CADIKM010000046">
    <property type="protein sequence ID" value="CAB3802066.1"/>
    <property type="molecule type" value="Genomic_DNA"/>
</dbReference>
<proteinExistence type="predicted"/>
<dbReference type="GO" id="GO:0020037">
    <property type="term" value="F:heme binding"/>
    <property type="evidence" value="ECO:0007669"/>
    <property type="project" value="InterPro"/>
</dbReference>
<dbReference type="GO" id="GO:0009055">
    <property type="term" value="F:electron transfer activity"/>
    <property type="evidence" value="ECO:0007669"/>
    <property type="project" value="InterPro"/>
</dbReference>
<dbReference type="InterPro" id="IPR036909">
    <property type="entry name" value="Cyt_c-like_dom_sf"/>
</dbReference>
<name>A0A6S7BKJ5_9BURK</name>
<feature type="chain" id="PRO_5028806918" evidence="1">
    <location>
        <begin position="18"/>
        <end position="114"/>
    </location>
</feature>
<accession>A0A6S7BKJ5</accession>
<dbReference type="RefSeq" id="WP_175107710.1">
    <property type="nucleotide sequence ID" value="NZ_CADIKM010000046.1"/>
</dbReference>
<dbReference type="Gene3D" id="1.10.760.10">
    <property type="entry name" value="Cytochrome c-like domain"/>
    <property type="match status" value="1"/>
</dbReference>
<dbReference type="SUPFAM" id="SSF46626">
    <property type="entry name" value="Cytochrome c"/>
    <property type="match status" value="1"/>
</dbReference>
<evidence type="ECO:0000313" key="3">
    <source>
        <dbReference type="Proteomes" id="UP000494115"/>
    </source>
</evidence>
<protein>
    <submittedName>
        <fullName evidence="2">Uncharacterized protein</fullName>
    </submittedName>
</protein>
<evidence type="ECO:0000313" key="2">
    <source>
        <dbReference type="EMBL" id="CAB3802066.1"/>
    </source>
</evidence>
<sequence>MKGLSILIFGAACLVLAQSAVPKPDAVPVAAVEKTVSVTFPDSHNVFPPGAGAEIANGQCMICHSAGMVTRQPPLSSAQWTSEVNKMREAYGAPLTEDQVAPLVKYLTKINGKP</sequence>
<dbReference type="Proteomes" id="UP000494115">
    <property type="component" value="Unassembled WGS sequence"/>
</dbReference>